<keyword evidence="3 4" id="KW-0472">Membrane</keyword>
<feature type="transmembrane region" description="Helical" evidence="4">
    <location>
        <begin position="291"/>
        <end position="311"/>
    </location>
</feature>
<dbReference type="EMBL" id="BAABFC010000025">
    <property type="protein sequence ID" value="GAA4503533.1"/>
    <property type="molecule type" value="Genomic_DNA"/>
</dbReference>
<evidence type="ECO:0000256" key="4">
    <source>
        <dbReference type="SAM" id="Phobius"/>
    </source>
</evidence>
<reference evidence="6" key="1">
    <citation type="journal article" date="2019" name="Int. J. Syst. Evol. Microbiol.">
        <title>The Global Catalogue of Microorganisms (GCM) 10K type strain sequencing project: providing services to taxonomists for standard genome sequencing and annotation.</title>
        <authorList>
            <consortium name="The Broad Institute Genomics Platform"/>
            <consortium name="The Broad Institute Genome Sequencing Center for Infectious Disease"/>
            <person name="Wu L."/>
            <person name="Ma J."/>
        </authorList>
    </citation>
    <scope>NUCLEOTIDE SEQUENCE [LARGE SCALE GENOMIC DNA]</scope>
    <source>
        <strain evidence="6">JCM 32226</strain>
    </source>
</reference>
<evidence type="ECO:0000313" key="6">
    <source>
        <dbReference type="Proteomes" id="UP001501321"/>
    </source>
</evidence>
<protein>
    <submittedName>
        <fullName evidence="5">Organoarsenical effux MFS transporter ArsJ</fullName>
    </submittedName>
</protein>
<dbReference type="NCBIfam" id="NF033734">
    <property type="entry name" value="MFS_ArsJ"/>
    <property type="match status" value="1"/>
</dbReference>
<keyword evidence="6" id="KW-1185">Reference proteome</keyword>
<feature type="transmembrane region" description="Helical" evidence="4">
    <location>
        <begin position="354"/>
        <end position="377"/>
    </location>
</feature>
<feature type="transmembrane region" description="Helical" evidence="4">
    <location>
        <begin position="21"/>
        <end position="43"/>
    </location>
</feature>
<dbReference type="PANTHER" id="PTHR23547">
    <property type="entry name" value="MAJOR FACILITATOR SUPERFAMILY DOMAIN, GENERAL SUBSTRATE TRANSPORTER"/>
    <property type="match status" value="1"/>
</dbReference>
<dbReference type="Proteomes" id="UP001501321">
    <property type="component" value="Unassembled WGS sequence"/>
</dbReference>
<feature type="transmembrane region" description="Helical" evidence="4">
    <location>
        <begin position="49"/>
        <end position="70"/>
    </location>
</feature>
<proteinExistence type="predicted"/>
<feature type="transmembrane region" description="Helical" evidence="4">
    <location>
        <begin position="383"/>
        <end position="402"/>
    </location>
</feature>
<dbReference type="RefSeq" id="WP_345014570.1">
    <property type="nucleotide sequence ID" value="NZ_BAABFC010000025.1"/>
</dbReference>
<dbReference type="Gene3D" id="1.20.1250.20">
    <property type="entry name" value="MFS general substrate transporter like domains"/>
    <property type="match status" value="2"/>
</dbReference>
<name>A0ABP8QL72_9GAMM</name>
<evidence type="ECO:0000256" key="1">
    <source>
        <dbReference type="ARBA" id="ARBA00022692"/>
    </source>
</evidence>
<accession>A0ABP8QL72</accession>
<gene>
    <name evidence="5" type="primary">arsJ</name>
    <name evidence="5" type="ORF">GCM10023095_29970</name>
</gene>
<organism evidence="5 6">
    <name type="scientific">Pseudaeromonas paramecii</name>
    <dbReference type="NCBI Taxonomy" id="2138166"/>
    <lineage>
        <taxon>Bacteria</taxon>
        <taxon>Pseudomonadati</taxon>
        <taxon>Pseudomonadota</taxon>
        <taxon>Gammaproteobacteria</taxon>
        <taxon>Aeromonadales</taxon>
        <taxon>Aeromonadaceae</taxon>
        <taxon>Pseudaeromonas</taxon>
    </lineage>
</organism>
<evidence type="ECO:0000256" key="3">
    <source>
        <dbReference type="ARBA" id="ARBA00023136"/>
    </source>
</evidence>
<dbReference type="Pfam" id="PF07690">
    <property type="entry name" value="MFS_1"/>
    <property type="match status" value="1"/>
</dbReference>
<dbReference type="InterPro" id="IPR036259">
    <property type="entry name" value="MFS_trans_sf"/>
</dbReference>
<evidence type="ECO:0000313" key="5">
    <source>
        <dbReference type="EMBL" id="GAA4503533.1"/>
    </source>
</evidence>
<dbReference type="InterPro" id="IPR011701">
    <property type="entry name" value="MFS"/>
</dbReference>
<sequence length="410" mass="43476">MSLLARWHGLSQGGRQYLLITANYWAFTLTDGALRMLVVLYFYQLGYSALAIASLFLFYELFGVVTNLLGGWLGARLGLNRTMQLGLGLQLLALGMLTLPDAWLTVPWVMAAQALSGIAKDLNKMSAKSAIKTLVPAEAQGALYRWVALLTGSKNAMKGLGFFLGGALLALWGFQGAMWAMLAGLLAVGLISLLTLKQELGKAKSKPKFKDLLSKSPAINVLSAARLLLFGARDVWFVVALPLFLSGQLGWSVWQVGGVMALWVMGYGLVQALAPRVTGKRSGRLPDGGQALGWGLALTLVSLLIPLGLAAGLPAAAWVLLGLAVFGALFAVNSSLHSYLIVSYAKADGVSLDVGFYYMANALGRLLGTLLSGWLFGLGGLPLCLWVTTGLLLGASLFCLGLPRTRAVVA</sequence>
<comment type="caution">
    <text evidence="5">The sequence shown here is derived from an EMBL/GenBank/DDBJ whole genome shotgun (WGS) entry which is preliminary data.</text>
</comment>
<keyword evidence="2 4" id="KW-1133">Transmembrane helix</keyword>
<feature type="transmembrane region" description="Helical" evidence="4">
    <location>
        <begin position="251"/>
        <end position="270"/>
    </location>
</feature>
<keyword evidence="1 4" id="KW-0812">Transmembrane</keyword>
<feature type="transmembrane region" description="Helical" evidence="4">
    <location>
        <begin position="317"/>
        <end position="342"/>
    </location>
</feature>
<evidence type="ECO:0000256" key="2">
    <source>
        <dbReference type="ARBA" id="ARBA00022989"/>
    </source>
</evidence>
<dbReference type="InterPro" id="IPR047769">
    <property type="entry name" value="MFS_ArsJ"/>
</dbReference>
<dbReference type="SUPFAM" id="SSF103473">
    <property type="entry name" value="MFS general substrate transporter"/>
    <property type="match status" value="1"/>
</dbReference>
<dbReference type="PANTHER" id="PTHR23547:SF1">
    <property type="entry name" value="MAJOR FACILITATOR SUPERFAMILY MFS_1"/>
    <property type="match status" value="1"/>
</dbReference>
<feature type="transmembrane region" description="Helical" evidence="4">
    <location>
        <begin position="155"/>
        <end position="172"/>
    </location>
</feature>